<evidence type="ECO:0008006" key="3">
    <source>
        <dbReference type="Google" id="ProtNLM"/>
    </source>
</evidence>
<name>A0A0E9N3D2_9BACT</name>
<dbReference type="STRING" id="1220578.FPE01S_03_03460"/>
<sequence length="243" mass="26543">MRNFSFALVFALVFMAACQKDETTEGPKARIALINAALDSEPISLLLDDQPLNEVPVSFGEASGTAENAYLPTGPGVRTTTWKVGESIVADNKFLAWSPGKYYTMIHYDTAVNGVAPILILNDDPQPNDSVGKGRFINCVAGSDSLTLWLIRPLNATRNDTTRVASKQVWLGFSNTSNNINGAYNATIQPKEYWLQLLSRDSTILFRDTLTFQSKQMYTFVGIGETGGTGAKSPQVKLVLQPK</sequence>
<comment type="caution">
    <text evidence="1">The sequence shown here is derived from an EMBL/GenBank/DDBJ whole genome shotgun (WGS) entry which is preliminary data.</text>
</comment>
<dbReference type="PROSITE" id="PS51257">
    <property type="entry name" value="PROKAR_LIPOPROTEIN"/>
    <property type="match status" value="1"/>
</dbReference>
<evidence type="ECO:0000313" key="2">
    <source>
        <dbReference type="Proteomes" id="UP000033121"/>
    </source>
</evidence>
<gene>
    <name evidence="1" type="ORF">FPE01S_03_03460</name>
</gene>
<proteinExistence type="predicted"/>
<protein>
    <recommendedName>
        <fullName evidence="3">DUF4397 domain-containing protein</fullName>
    </recommendedName>
</protein>
<reference evidence="1 2" key="1">
    <citation type="submission" date="2015-04" db="EMBL/GenBank/DDBJ databases">
        <title>Whole genome shotgun sequence of Flavihumibacter petaseus NBRC 106054.</title>
        <authorList>
            <person name="Miyazawa S."/>
            <person name="Hosoyama A."/>
            <person name="Hashimoto M."/>
            <person name="Noguchi M."/>
            <person name="Tsuchikane K."/>
            <person name="Ohji S."/>
            <person name="Yamazoe A."/>
            <person name="Ichikawa N."/>
            <person name="Kimura A."/>
            <person name="Fujita N."/>
        </authorList>
    </citation>
    <scope>NUCLEOTIDE SEQUENCE [LARGE SCALE GENOMIC DNA]</scope>
    <source>
        <strain evidence="1 2">NBRC 106054</strain>
    </source>
</reference>
<accession>A0A0E9N3D2</accession>
<evidence type="ECO:0000313" key="1">
    <source>
        <dbReference type="EMBL" id="GAO44308.1"/>
    </source>
</evidence>
<organism evidence="1 2">
    <name type="scientific">Flavihumibacter petaseus NBRC 106054</name>
    <dbReference type="NCBI Taxonomy" id="1220578"/>
    <lineage>
        <taxon>Bacteria</taxon>
        <taxon>Pseudomonadati</taxon>
        <taxon>Bacteroidota</taxon>
        <taxon>Chitinophagia</taxon>
        <taxon>Chitinophagales</taxon>
        <taxon>Chitinophagaceae</taxon>
        <taxon>Flavihumibacter</taxon>
    </lineage>
</organism>
<dbReference type="AlphaFoldDB" id="A0A0E9N3D2"/>
<keyword evidence="2" id="KW-1185">Reference proteome</keyword>
<dbReference type="Proteomes" id="UP000033121">
    <property type="component" value="Unassembled WGS sequence"/>
</dbReference>
<dbReference type="EMBL" id="BBWV01000003">
    <property type="protein sequence ID" value="GAO44308.1"/>
    <property type="molecule type" value="Genomic_DNA"/>
</dbReference>